<evidence type="ECO:0000256" key="5">
    <source>
        <dbReference type="ARBA" id="ARBA00023136"/>
    </source>
</evidence>
<dbReference type="GO" id="GO:0044718">
    <property type="term" value="P:siderophore transmembrane transport"/>
    <property type="evidence" value="ECO:0007669"/>
    <property type="project" value="TreeGrafter"/>
</dbReference>
<evidence type="ECO:0000256" key="2">
    <source>
        <dbReference type="ARBA" id="ARBA00022448"/>
    </source>
</evidence>
<protein>
    <submittedName>
        <fullName evidence="7">TonB-dependent copper receptor</fullName>
    </submittedName>
</protein>
<dbReference type="Proteomes" id="UP000259273">
    <property type="component" value="Unassembled WGS sequence"/>
</dbReference>
<evidence type="ECO:0000313" key="7">
    <source>
        <dbReference type="EMBL" id="HAN27313.1"/>
    </source>
</evidence>
<dbReference type="AlphaFoldDB" id="A0A3C1KLI5"/>
<evidence type="ECO:0000313" key="8">
    <source>
        <dbReference type="Proteomes" id="UP000259273"/>
    </source>
</evidence>
<keyword evidence="4" id="KW-0812">Transmembrane</keyword>
<proteinExistence type="predicted"/>
<sequence>HGDNGDLAQIAPLETRLNLDYQHADWALGLEWVTAQRQNHFDPAVDVDAATPGFGVLHLYGHWNLTGQLLLEAGVENLFDKAYAYHVNAGNLDPFNPEAVRVNEPGRQGWVKLRYAF</sequence>
<dbReference type="PANTHER" id="PTHR30069">
    <property type="entry name" value="TONB-DEPENDENT OUTER MEMBRANE RECEPTOR"/>
    <property type="match status" value="1"/>
</dbReference>
<reference evidence="7 8" key="1">
    <citation type="journal article" date="2018" name="Nat. Biotechnol.">
        <title>A standardized bacterial taxonomy based on genome phylogeny substantially revises the tree of life.</title>
        <authorList>
            <person name="Parks D.H."/>
            <person name="Chuvochina M."/>
            <person name="Waite D.W."/>
            <person name="Rinke C."/>
            <person name="Skarshewski A."/>
            <person name="Chaumeil P.A."/>
            <person name="Hugenholtz P."/>
        </authorList>
    </citation>
    <scope>NUCLEOTIDE SEQUENCE [LARGE SCALE GENOMIC DNA]</scope>
    <source>
        <strain evidence="7">UBA9158</strain>
    </source>
</reference>
<keyword evidence="2" id="KW-0813">Transport</keyword>
<keyword evidence="5" id="KW-0472">Membrane</keyword>
<dbReference type="InterPro" id="IPR039426">
    <property type="entry name" value="TonB-dep_rcpt-like"/>
</dbReference>
<feature type="non-terminal residue" evidence="7">
    <location>
        <position position="1"/>
    </location>
</feature>
<dbReference type="GO" id="GO:0015344">
    <property type="term" value="F:siderophore uptake transmembrane transporter activity"/>
    <property type="evidence" value="ECO:0007669"/>
    <property type="project" value="TreeGrafter"/>
</dbReference>
<comment type="caution">
    <text evidence="7">The sequence shown here is derived from an EMBL/GenBank/DDBJ whole genome shotgun (WGS) entry which is preliminary data.</text>
</comment>
<evidence type="ECO:0000256" key="6">
    <source>
        <dbReference type="ARBA" id="ARBA00023237"/>
    </source>
</evidence>
<dbReference type="PANTHER" id="PTHR30069:SF49">
    <property type="entry name" value="OUTER MEMBRANE PROTEIN C"/>
    <property type="match status" value="1"/>
</dbReference>
<accession>A0A3C1KLI5</accession>
<keyword evidence="7" id="KW-0675">Receptor</keyword>
<dbReference type="GO" id="GO:0009279">
    <property type="term" value="C:cell outer membrane"/>
    <property type="evidence" value="ECO:0007669"/>
    <property type="project" value="UniProtKB-SubCell"/>
</dbReference>
<dbReference type="SUPFAM" id="SSF56935">
    <property type="entry name" value="Porins"/>
    <property type="match status" value="1"/>
</dbReference>
<dbReference type="InterPro" id="IPR036942">
    <property type="entry name" value="Beta-barrel_TonB_sf"/>
</dbReference>
<comment type="subcellular location">
    <subcellularLocation>
        <location evidence="1">Cell outer membrane</location>
        <topology evidence="1">Multi-pass membrane protein</topology>
    </subcellularLocation>
</comment>
<evidence type="ECO:0000256" key="3">
    <source>
        <dbReference type="ARBA" id="ARBA00022452"/>
    </source>
</evidence>
<keyword evidence="6" id="KW-0998">Cell outer membrane</keyword>
<gene>
    <name evidence="7" type="ORF">DCP75_06265</name>
</gene>
<name>A0A3C1KLI5_9GAMM</name>
<keyword evidence="3" id="KW-1134">Transmembrane beta strand</keyword>
<evidence type="ECO:0000256" key="1">
    <source>
        <dbReference type="ARBA" id="ARBA00004571"/>
    </source>
</evidence>
<evidence type="ECO:0000256" key="4">
    <source>
        <dbReference type="ARBA" id="ARBA00022692"/>
    </source>
</evidence>
<dbReference type="Gene3D" id="2.40.170.20">
    <property type="entry name" value="TonB-dependent receptor, beta-barrel domain"/>
    <property type="match status" value="1"/>
</dbReference>
<organism evidence="7 8">
    <name type="scientific">Haliea salexigens</name>
    <dbReference type="NCBI Taxonomy" id="287487"/>
    <lineage>
        <taxon>Bacteria</taxon>
        <taxon>Pseudomonadati</taxon>
        <taxon>Pseudomonadota</taxon>
        <taxon>Gammaproteobacteria</taxon>
        <taxon>Cellvibrionales</taxon>
        <taxon>Halieaceae</taxon>
        <taxon>Haliea</taxon>
    </lineage>
</organism>
<dbReference type="EMBL" id="DMND01000085">
    <property type="protein sequence ID" value="HAN27313.1"/>
    <property type="molecule type" value="Genomic_DNA"/>
</dbReference>